<comment type="caution">
    <text evidence="2">The sequence shown here is derived from an EMBL/GenBank/DDBJ whole genome shotgun (WGS) entry which is preliminary data.</text>
</comment>
<feature type="compositionally biased region" description="Low complexity" evidence="1">
    <location>
        <begin position="146"/>
        <end position="158"/>
    </location>
</feature>
<dbReference type="Proteomes" id="UP001221142">
    <property type="component" value="Unassembled WGS sequence"/>
</dbReference>
<keyword evidence="3" id="KW-1185">Reference proteome</keyword>
<dbReference type="EMBL" id="JARKIF010000002">
    <property type="protein sequence ID" value="KAJ7646625.1"/>
    <property type="molecule type" value="Genomic_DNA"/>
</dbReference>
<evidence type="ECO:0000256" key="1">
    <source>
        <dbReference type="SAM" id="MobiDB-lite"/>
    </source>
</evidence>
<organism evidence="2 3">
    <name type="scientific">Roridomyces roridus</name>
    <dbReference type="NCBI Taxonomy" id="1738132"/>
    <lineage>
        <taxon>Eukaryota</taxon>
        <taxon>Fungi</taxon>
        <taxon>Dikarya</taxon>
        <taxon>Basidiomycota</taxon>
        <taxon>Agaricomycotina</taxon>
        <taxon>Agaricomycetes</taxon>
        <taxon>Agaricomycetidae</taxon>
        <taxon>Agaricales</taxon>
        <taxon>Marasmiineae</taxon>
        <taxon>Mycenaceae</taxon>
        <taxon>Roridomyces</taxon>
    </lineage>
</organism>
<feature type="compositionally biased region" description="Basic residues" evidence="1">
    <location>
        <begin position="95"/>
        <end position="106"/>
    </location>
</feature>
<sequence length="332" mass="37949">MWWEAALRTWCKENRSRTGKKAIYRAVNLISGRRVEIRAEYVYKCQFTCGEKSFIIRERGVSTSLTGIIIGKHQKSLVSTVGKKQPNKSEPQRPARLHVKSSSFGKRRPQRRLVFCPSASKPALSSNLLPSWQDSKHVSDSTLIHPSTPGYSTPSPYRTSKSASSWLCLSSLLLSGSDAPPPPAWRGDRTWHYGNQTSFDWRQCHTRCCGERERHWMFFWRSSVRVHPVDCQGRDSEEQTRRLFGAEMVCNPPTIPIAYVSIGALFTYPPRLPEHRYPPSRARSSNTVRIYFVLPCHPFRRILYFSRPAYHYGFPTYAGAGPPSWPTKARGA</sequence>
<name>A0AAD7FZS2_9AGAR</name>
<accession>A0AAD7FZS2</accession>
<dbReference type="AlphaFoldDB" id="A0AAD7FZS2"/>
<protein>
    <submittedName>
        <fullName evidence="2">Uncharacterized protein</fullName>
    </submittedName>
</protein>
<feature type="region of interest" description="Disordered" evidence="1">
    <location>
        <begin position="139"/>
        <end position="158"/>
    </location>
</feature>
<reference evidence="2" key="1">
    <citation type="submission" date="2023-03" db="EMBL/GenBank/DDBJ databases">
        <title>Massive genome expansion in bonnet fungi (Mycena s.s.) driven by repeated elements and novel gene families across ecological guilds.</title>
        <authorList>
            <consortium name="Lawrence Berkeley National Laboratory"/>
            <person name="Harder C.B."/>
            <person name="Miyauchi S."/>
            <person name="Viragh M."/>
            <person name="Kuo A."/>
            <person name="Thoen E."/>
            <person name="Andreopoulos B."/>
            <person name="Lu D."/>
            <person name="Skrede I."/>
            <person name="Drula E."/>
            <person name="Henrissat B."/>
            <person name="Morin E."/>
            <person name="Kohler A."/>
            <person name="Barry K."/>
            <person name="LaButti K."/>
            <person name="Morin E."/>
            <person name="Salamov A."/>
            <person name="Lipzen A."/>
            <person name="Mereny Z."/>
            <person name="Hegedus B."/>
            <person name="Baldrian P."/>
            <person name="Stursova M."/>
            <person name="Weitz H."/>
            <person name="Taylor A."/>
            <person name="Grigoriev I.V."/>
            <person name="Nagy L.G."/>
            <person name="Martin F."/>
            <person name="Kauserud H."/>
        </authorList>
    </citation>
    <scope>NUCLEOTIDE SEQUENCE</scope>
    <source>
        <strain evidence="2">9284</strain>
    </source>
</reference>
<gene>
    <name evidence="2" type="ORF">FB45DRAFT_998081</name>
</gene>
<evidence type="ECO:0000313" key="3">
    <source>
        <dbReference type="Proteomes" id="UP001221142"/>
    </source>
</evidence>
<evidence type="ECO:0000313" key="2">
    <source>
        <dbReference type="EMBL" id="KAJ7646625.1"/>
    </source>
</evidence>
<feature type="region of interest" description="Disordered" evidence="1">
    <location>
        <begin position="79"/>
        <end position="106"/>
    </location>
</feature>
<proteinExistence type="predicted"/>